<dbReference type="RefSeq" id="WP_246484919.1">
    <property type="nucleotide sequence ID" value="NZ_JAGMWN010000018.1"/>
</dbReference>
<dbReference type="GO" id="GO:0005509">
    <property type="term" value="F:calcium ion binding"/>
    <property type="evidence" value="ECO:0007669"/>
    <property type="project" value="InterPro"/>
</dbReference>
<dbReference type="PRINTS" id="PR01488">
    <property type="entry name" value="RTXTOXINA"/>
</dbReference>
<dbReference type="PROSITE" id="PS00330">
    <property type="entry name" value="HEMOLYSIN_CALCIUM"/>
    <property type="match status" value="4"/>
</dbReference>
<dbReference type="EMBL" id="JAGMWN010000018">
    <property type="protein sequence ID" value="MBP5859133.1"/>
    <property type="molecule type" value="Genomic_DNA"/>
</dbReference>
<dbReference type="Proteomes" id="UP000672602">
    <property type="component" value="Unassembled WGS sequence"/>
</dbReference>
<evidence type="ECO:0000313" key="10">
    <source>
        <dbReference type="Proteomes" id="UP000672602"/>
    </source>
</evidence>
<comment type="subcellular location">
    <subcellularLocation>
        <location evidence="1">Membrane</location>
    </subcellularLocation>
    <subcellularLocation>
        <location evidence="2">Secreted</location>
    </subcellularLocation>
</comment>
<feature type="compositionally biased region" description="Gly residues" evidence="8">
    <location>
        <begin position="1417"/>
        <end position="1434"/>
    </location>
</feature>
<evidence type="ECO:0000256" key="8">
    <source>
        <dbReference type="SAM" id="MobiDB-lite"/>
    </source>
</evidence>
<dbReference type="Gene3D" id="2.150.10.10">
    <property type="entry name" value="Serralysin-like metalloprotease, C-terminal"/>
    <property type="match status" value="2"/>
</dbReference>
<name>A0A8J7SLI2_9PROT</name>
<dbReference type="Gene3D" id="2.160.20.160">
    <property type="match status" value="1"/>
</dbReference>
<evidence type="ECO:0000256" key="1">
    <source>
        <dbReference type="ARBA" id="ARBA00004370"/>
    </source>
</evidence>
<evidence type="ECO:0000256" key="5">
    <source>
        <dbReference type="ARBA" id="ARBA00022737"/>
    </source>
</evidence>
<dbReference type="InterPro" id="IPR011049">
    <property type="entry name" value="Serralysin-like_metalloprot_C"/>
</dbReference>
<feature type="compositionally biased region" description="Polar residues" evidence="8">
    <location>
        <begin position="1437"/>
        <end position="1456"/>
    </location>
</feature>
<gene>
    <name evidence="9" type="ORF">KAJ83_19125</name>
</gene>
<dbReference type="Pfam" id="PF00353">
    <property type="entry name" value="HemolysinCabind"/>
    <property type="match status" value="8"/>
</dbReference>
<protein>
    <submittedName>
        <fullName evidence="9">Uncharacterized protein</fullName>
    </submittedName>
</protein>
<keyword evidence="5" id="KW-0677">Repeat</keyword>
<evidence type="ECO:0000256" key="7">
    <source>
        <dbReference type="ARBA" id="ARBA00023136"/>
    </source>
</evidence>
<reference evidence="9" key="1">
    <citation type="submission" date="2021-04" db="EMBL/GenBank/DDBJ databases">
        <authorList>
            <person name="Zhang D.-C."/>
        </authorList>
    </citation>
    <scope>NUCLEOTIDE SEQUENCE</scope>
    <source>
        <strain evidence="9">CGMCC 1.15697</strain>
    </source>
</reference>
<dbReference type="PANTHER" id="PTHR38340">
    <property type="entry name" value="S-LAYER PROTEIN"/>
    <property type="match status" value="1"/>
</dbReference>
<sequence length="1931" mass="195993">DLPDNFTYTVSDADGSTDSATQYITVTDGVPTAVDDATVSVEEGGNAVTGNVMANDSEGPDGATVTSFTYTDSNGQTQTATVDLVNGVTVTTQYGALTVASNGDWSFTPDTAIDHDGAATVGDAFTYTLTDGDGDSSTATQAFTIEDTTPEVELTVTQAEGYEDQPIALDIEATLTSTNSNVSISVTLSNVPTDATLVTAGGQVLTGASSYTLSAADLPGLTIQAGEHSADDFAIEVSATATNDVTGESTTAGPSQVPVVVHEVADDPTLTVDQSADVVGDPGTDDDIDGTAGGDTIHGGGGDDTIDGMAGDDELHGDTFEGRVSIDLDISSALVDQDGSEELTVTLTNLPAGATLTAGGVAIAIANGSATLTADQLDDLVLEVDSDTADFDIGVSARTVDTDFDDGTTDTSDTLTDTISVSISDAGQAGNDTISGGAGDDTIFGNAGDDVLRGDGGEADGTVQTGQITAGNYDSTENGFTVTARVINNDGTLSDATTDNVSVGGSNDGTAIGVKGTPESGVAGQLGYDPTEDTSEQLIVGFDNPVSSATVGVSNLYATEGAGGEQGHWQAYSNGQLVGESDFMIPNGGNIGTISIDLPPGVTFDQLVFTATPYQSGQGGNEGDSSDYWITSIDYEYVTPGDAEGNDTIFGQEGDDIIDGDGGDDVLSGGTGNDTIDGGTGIDDVHAGDGEDTGIFTIGEGGAGERYDGGTGTDTLVVRYSAADLSDPAIAADMLALQQFIADNADPNTDSGAEQSFSALGLTVQDWEDVRFEGPPPNTDVELSLGPAEGVEDNQIALNLNATLATPTAVLTLAVTISDIPQGAKLFDTSGNEIQLSGNSVTLSPAQLSGLKILPPQDSGDDFDLSVSTTVTNLLDGSITTETNPLPVAVAVDADDPTLTVDSESVSIGDPGTDDDIDGGADSDTIYGGGGDDTIDGHGDDDLLYGDTFDGANVADLDIQSALTDTDGSETLTITLSDIPSGATLTNAAGDTITITNGTAELQPDQLSGLQITTPQGTGDYTLTVSAQTLDTDADDGSTDLSNVVTAQITVDVTSAEDGDDTITGGAGDDTIFGQGGDDVIHGDGVPEGGAGIADHFPSYAHDLSNVVLYLDDGNGNFTKVKIEDFPSGQDGIQDPDLLPLNQFVEQNYQGMTLVGATVKAGNNGVSGYGPGEGELTIILDGEYSVGDLPTGANADDELSFDDAFDGMTIGPQTDWLGGGDPLVTGGNDFVDDGSMNHNGTGADETYVVNRDLVMNENFHMGGGDDVLVVDGNTLQGSNLNMGDGNDHVKIVGDIGGNTAVDGGSGDDVLYLGKAQSAYQFQNFTNNQGHINTQIIDLDTGQTLTVNNIEAIAFEDGSVIGDASLVRTGEADQNSYDDTLYGGAGNDTIFGDQGSDIVYGDDGDDVIYGDGVPDLSGGAGQGSGSGSGSEGGIGPSTDGNDFVDSSAQNHQGTSGADTYVVDRDLRMNENFQMGDGDDTLVVNGDTSQGNNLNMGGGNDHVNPGQNIQGNTAIDGGSGDDVLYLSKGEDAYQFQNFTNNQGHINTQIIDLDTGHMLTVNNIEAIAFGDGHVVGNPDLVQYNAGDGSDGNGDGNVTGHYDDTLFGGAGDDRIFGNQGDDTLDGGTGSDTLDGGAGIDTVYGGDGDDSGIFVVGQGGDGERYDGGVGTDTLTVRYTEADLQDPAIVADLRALQQFIADNSNPATDSGAEMTFEAIGLTVQDWEDIVFDGPPIPNAINAADDSAAPRMEGGESITGNLLDNDTSNGAEVTTFTYTDENGQQQTGTVGQAVDTQYGTLTVNSDGSYSYVTDASEDHSNGALSESITYTLSNGVDVDTATATFQITDGTPTAVDDATVTVEEGGAAVTGDVMANDVEGPDGATLTSFGYTDANGQAQTANAGSTVTTANGSLTVNGDGTWSFTPNASVDNTNGAVV</sequence>
<dbReference type="InterPro" id="IPR003995">
    <property type="entry name" value="RTX_toxin_determinant-A"/>
</dbReference>
<keyword evidence="10" id="KW-1185">Reference proteome</keyword>
<organism evidence="9 10">
    <name type="scientific">Marivibrio halodurans</name>
    <dbReference type="NCBI Taxonomy" id="2039722"/>
    <lineage>
        <taxon>Bacteria</taxon>
        <taxon>Pseudomonadati</taxon>
        <taxon>Pseudomonadota</taxon>
        <taxon>Alphaproteobacteria</taxon>
        <taxon>Rhodospirillales</taxon>
        <taxon>Rhodospirillaceae</taxon>
        <taxon>Marivibrio</taxon>
    </lineage>
</organism>
<feature type="non-terminal residue" evidence="9">
    <location>
        <position position="1931"/>
    </location>
</feature>
<accession>A0A8J7SLI2</accession>
<dbReference type="Pfam" id="PF17963">
    <property type="entry name" value="Big_9"/>
    <property type="match status" value="2"/>
</dbReference>
<feature type="region of interest" description="Disordered" evidence="8">
    <location>
        <begin position="1408"/>
        <end position="1457"/>
    </location>
</feature>
<keyword evidence="7" id="KW-0472">Membrane</keyword>
<evidence type="ECO:0000256" key="4">
    <source>
        <dbReference type="ARBA" id="ARBA00022656"/>
    </source>
</evidence>
<dbReference type="SUPFAM" id="SSF51120">
    <property type="entry name" value="beta-Roll"/>
    <property type="match status" value="3"/>
</dbReference>
<dbReference type="GO" id="GO:0016020">
    <property type="term" value="C:membrane"/>
    <property type="evidence" value="ECO:0007669"/>
    <property type="project" value="UniProtKB-SubCell"/>
</dbReference>
<comment type="caution">
    <text evidence="9">The sequence shown here is derived from an EMBL/GenBank/DDBJ whole genome shotgun (WGS) entry which is preliminary data.</text>
</comment>
<keyword evidence="6" id="KW-0843">Virulence</keyword>
<evidence type="ECO:0000256" key="3">
    <source>
        <dbReference type="ARBA" id="ARBA00022525"/>
    </source>
</evidence>
<dbReference type="PRINTS" id="PR00313">
    <property type="entry name" value="CABNDNGRPT"/>
</dbReference>
<keyword evidence="4" id="KW-0800">Toxin</keyword>
<proteinExistence type="predicted"/>
<evidence type="ECO:0000313" key="9">
    <source>
        <dbReference type="EMBL" id="MBP5859133.1"/>
    </source>
</evidence>
<keyword evidence="3" id="KW-0964">Secreted</keyword>
<feature type="non-terminal residue" evidence="9">
    <location>
        <position position="1"/>
    </location>
</feature>
<dbReference type="GO" id="GO:0090729">
    <property type="term" value="F:toxin activity"/>
    <property type="evidence" value="ECO:0007669"/>
    <property type="project" value="UniProtKB-KW"/>
</dbReference>
<dbReference type="InterPro" id="IPR018511">
    <property type="entry name" value="Hemolysin-typ_Ca-bd_CS"/>
</dbReference>
<dbReference type="InterPro" id="IPR050557">
    <property type="entry name" value="RTX_toxin/Mannuronan_C5-epim"/>
</dbReference>
<dbReference type="InterPro" id="IPR001343">
    <property type="entry name" value="Hemolysn_Ca-bd"/>
</dbReference>
<dbReference type="GO" id="GO:0005576">
    <property type="term" value="C:extracellular region"/>
    <property type="evidence" value="ECO:0007669"/>
    <property type="project" value="UniProtKB-SubCell"/>
</dbReference>
<evidence type="ECO:0000256" key="6">
    <source>
        <dbReference type="ARBA" id="ARBA00023026"/>
    </source>
</evidence>
<evidence type="ECO:0000256" key="2">
    <source>
        <dbReference type="ARBA" id="ARBA00004613"/>
    </source>
</evidence>
<dbReference type="PANTHER" id="PTHR38340:SF1">
    <property type="entry name" value="S-LAYER PROTEIN"/>
    <property type="match status" value="1"/>
</dbReference>